<organism evidence="1">
    <name type="scientific">Burkholderia pseudomallei 1710a</name>
    <dbReference type="NCBI Taxonomy" id="320371"/>
    <lineage>
        <taxon>Bacteria</taxon>
        <taxon>Pseudomonadati</taxon>
        <taxon>Pseudomonadota</taxon>
        <taxon>Betaproteobacteria</taxon>
        <taxon>Burkholderiales</taxon>
        <taxon>Burkholderiaceae</taxon>
        <taxon>Burkholderia</taxon>
        <taxon>pseudomallei group</taxon>
    </lineage>
</organism>
<dbReference type="Proteomes" id="UP000001812">
    <property type="component" value="Chromosome I"/>
</dbReference>
<sequence length="49" mass="5567">MKRRDGARAGATRHAAGLYARLAARRHRLFCARGTPFAHCRDRRFAGRT</sequence>
<dbReference type="HOGENOM" id="CLU_3133259_0_0_4"/>
<dbReference type="EMBL" id="CM000832">
    <property type="protein sequence ID" value="EET08522.1"/>
    <property type="molecule type" value="Genomic_DNA"/>
</dbReference>
<reference evidence="1" key="1">
    <citation type="submission" date="2009-05" db="EMBL/GenBank/DDBJ databases">
        <authorList>
            <person name="Harkins D.M."/>
            <person name="DeShazer D."/>
            <person name="Woods D.E."/>
            <person name="Brinkac L.M."/>
            <person name="Brown K.A."/>
            <person name="Hung G.C."/>
            <person name="Tuanyok A."/>
            <person name="Zhang B."/>
            <person name="Nierman W.C."/>
        </authorList>
    </citation>
    <scope>NUCLEOTIDE SEQUENCE [LARGE SCALE GENOMIC DNA]</scope>
    <source>
        <strain evidence="1">1710a</strain>
    </source>
</reference>
<proteinExistence type="predicted"/>
<evidence type="ECO:0000313" key="1">
    <source>
        <dbReference type="EMBL" id="EET08522.1"/>
    </source>
</evidence>
<name>A0A0E1WFZ8_BURPE</name>
<dbReference type="AlphaFoldDB" id="A0A0E1WFZ8"/>
<gene>
    <name evidence="1" type="ORF">BURPS1710A_2652</name>
</gene>
<protein>
    <submittedName>
        <fullName evidence="1">Uncharacterized protein</fullName>
    </submittedName>
</protein>
<accession>A0A0E1WFZ8</accession>